<dbReference type="InterPro" id="IPR001650">
    <property type="entry name" value="Helicase_C-like"/>
</dbReference>
<dbReference type="AlphaFoldDB" id="A2EAG9"/>
<name>A2EAG9_TRIV3</name>
<protein>
    <recommendedName>
        <fullName evidence="1">RNA helicase</fullName>
        <ecNumber evidence="1">3.6.4.13</ecNumber>
    </recommendedName>
</protein>
<evidence type="ECO:0000313" key="9">
    <source>
        <dbReference type="Proteomes" id="UP000001542"/>
    </source>
</evidence>
<dbReference type="InterPro" id="IPR027417">
    <property type="entry name" value="P-loop_NTPase"/>
</dbReference>
<evidence type="ECO:0000256" key="4">
    <source>
        <dbReference type="ARBA" id="ARBA00022806"/>
    </source>
</evidence>
<keyword evidence="3" id="KW-0378">Hydrolase</keyword>
<keyword evidence="4 8" id="KW-0347">Helicase</keyword>
<dbReference type="EC" id="3.6.4.13" evidence="1"/>
<evidence type="ECO:0000256" key="5">
    <source>
        <dbReference type="ARBA" id="ARBA00022840"/>
    </source>
</evidence>
<keyword evidence="9" id="KW-1185">Reference proteome</keyword>
<dbReference type="Pfam" id="PF00270">
    <property type="entry name" value="DEAD"/>
    <property type="match status" value="1"/>
</dbReference>
<dbReference type="EMBL" id="DS113339">
    <property type="protein sequence ID" value="EAY10396.1"/>
    <property type="molecule type" value="Genomic_DNA"/>
</dbReference>
<dbReference type="InterPro" id="IPR014001">
    <property type="entry name" value="Helicase_ATP-bd"/>
</dbReference>
<dbReference type="STRING" id="5722.A2EAG9"/>
<dbReference type="OMA" id="MNIACEW"/>
<dbReference type="VEuPathDB" id="TrichDB:TVAG_248370"/>
<accession>A2EAG9</accession>
<dbReference type="GO" id="GO:0005524">
    <property type="term" value="F:ATP binding"/>
    <property type="evidence" value="ECO:0007669"/>
    <property type="project" value="UniProtKB-KW"/>
</dbReference>
<evidence type="ECO:0000256" key="1">
    <source>
        <dbReference type="ARBA" id="ARBA00012552"/>
    </source>
</evidence>
<evidence type="ECO:0000259" key="7">
    <source>
        <dbReference type="PROSITE" id="PS51194"/>
    </source>
</evidence>
<evidence type="ECO:0000259" key="6">
    <source>
        <dbReference type="PROSITE" id="PS51192"/>
    </source>
</evidence>
<feature type="domain" description="Helicase C-terminal" evidence="7">
    <location>
        <begin position="167"/>
        <end position="319"/>
    </location>
</feature>
<dbReference type="Proteomes" id="UP000001542">
    <property type="component" value="Unassembled WGS sequence"/>
</dbReference>
<dbReference type="SMART" id="SM00487">
    <property type="entry name" value="DEXDc"/>
    <property type="match status" value="1"/>
</dbReference>
<dbReference type="VEuPathDB" id="TrichDB:TVAGG3_0283960"/>
<gene>
    <name evidence="8" type="ORF">TVAG_109800</name>
</gene>
<dbReference type="PANTHER" id="PTHR47958">
    <property type="entry name" value="ATP-DEPENDENT RNA HELICASE DBP3"/>
    <property type="match status" value="1"/>
</dbReference>
<dbReference type="Pfam" id="PF00271">
    <property type="entry name" value="Helicase_C"/>
    <property type="match status" value="1"/>
</dbReference>
<evidence type="ECO:0000256" key="2">
    <source>
        <dbReference type="ARBA" id="ARBA00022741"/>
    </source>
</evidence>
<evidence type="ECO:0000313" key="8">
    <source>
        <dbReference type="EMBL" id="EAY10396.1"/>
    </source>
</evidence>
<dbReference type="OrthoDB" id="10265785at2759"/>
<dbReference type="GO" id="GO:0003676">
    <property type="term" value="F:nucleic acid binding"/>
    <property type="evidence" value="ECO:0007669"/>
    <property type="project" value="InterPro"/>
</dbReference>
<dbReference type="GO" id="GO:0010494">
    <property type="term" value="C:cytoplasmic stress granule"/>
    <property type="evidence" value="ECO:0000318"/>
    <property type="project" value="GO_Central"/>
</dbReference>
<organism evidence="8 9">
    <name type="scientific">Trichomonas vaginalis (strain ATCC PRA-98 / G3)</name>
    <dbReference type="NCBI Taxonomy" id="412133"/>
    <lineage>
        <taxon>Eukaryota</taxon>
        <taxon>Metamonada</taxon>
        <taxon>Parabasalia</taxon>
        <taxon>Trichomonadida</taxon>
        <taxon>Trichomonadidae</taxon>
        <taxon>Trichomonas</taxon>
    </lineage>
</organism>
<dbReference type="InParanoid" id="A2EAG9"/>
<sequence>MLAIVLNALLRVDRNVNKVQIVILLPNMELLDQIEEYFEKLTPEDITYTKINSCSICIDNLGQIIFSSPGLFFNAANMIPALRDVSVLIIDECDEVITNKIYHEDLIKYVGQIKNAQFLLYSATFVDVVNNFINKFSPNIARIILPQNNNIKHFYIDCRNIDDTIPVIAQLFPFISQSQTFIFFNTRRYIQAVQQLLEYMNIACEWCSPDRTKDDRREVVKKFRNQQFKVLLTTNLLARGIDIPSCNVVINFDMPRMERFEPDYDSYLHRSGRCGRFGKEGKVFNIVKYNDDMHMLCYLYQNYSIEFTPITPDEISKFIKLVF</sequence>
<dbReference type="PROSITE" id="PS51194">
    <property type="entry name" value="HELICASE_CTER"/>
    <property type="match status" value="1"/>
</dbReference>
<dbReference type="InterPro" id="IPR011545">
    <property type="entry name" value="DEAD/DEAH_box_helicase_dom"/>
</dbReference>
<reference evidence="8" key="1">
    <citation type="submission" date="2006-10" db="EMBL/GenBank/DDBJ databases">
        <authorList>
            <person name="Amadeo P."/>
            <person name="Zhao Q."/>
            <person name="Wortman J."/>
            <person name="Fraser-Liggett C."/>
            <person name="Carlton J."/>
        </authorList>
    </citation>
    <scope>NUCLEOTIDE SEQUENCE</scope>
    <source>
        <strain evidence="8">G3</strain>
    </source>
</reference>
<feature type="domain" description="Helicase ATP-binding" evidence="6">
    <location>
        <begin position="1"/>
        <end position="143"/>
    </location>
</feature>
<dbReference type="GO" id="GO:0016787">
    <property type="term" value="F:hydrolase activity"/>
    <property type="evidence" value="ECO:0007669"/>
    <property type="project" value="UniProtKB-KW"/>
</dbReference>
<dbReference type="GO" id="GO:0003724">
    <property type="term" value="F:RNA helicase activity"/>
    <property type="evidence" value="ECO:0007669"/>
    <property type="project" value="UniProtKB-EC"/>
</dbReference>
<proteinExistence type="predicted"/>
<dbReference type="PROSITE" id="PS51192">
    <property type="entry name" value="HELICASE_ATP_BIND_1"/>
    <property type="match status" value="1"/>
</dbReference>
<keyword evidence="2" id="KW-0547">Nucleotide-binding</keyword>
<dbReference type="eggNOG" id="KOG0332">
    <property type="taxonomic scope" value="Eukaryota"/>
</dbReference>
<dbReference type="GO" id="GO:0002183">
    <property type="term" value="P:cytoplasmic translational initiation"/>
    <property type="evidence" value="ECO:0000318"/>
    <property type="project" value="GO_Central"/>
</dbReference>
<dbReference type="SMART" id="SM00490">
    <property type="entry name" value="HELICc"/>
    <property type="match status" value="1"/>
</dbReference>
<reference evidence="8" key="2">
    <citation type="journal article" date="2007" name="Science">
        <title>Draft genome sequence of the sexually transmitted pathogen Trichomonas vaginalis.</title>
        <authorList>
            <person name="Carlton J.M."/>
            <person name="Hirt R.P."/>
            <person name="Silva J.C."/>
            <person name="Delcher A.L."/>
            <person name="Schatz M."/>
            <person name="Zhao Q."/>
            <person name="Wortman J.R."/>
            <person name="Bidwell S.L."/>
            <person name="Alsmark U.C.M."/>
            <person name="Besteiro S."/>
            <person name="Sicheritz-Ponten T."/>
            <person name="Noel C.J."/>
            <person name="Dacks J.B."/>
            <person name="Foster P.G."/>
            <person name="Simillion C."/>
            <person name="Van de Peer Y."/>
            <person name="Miranda-Saavedra D."/>
            <person name="Barton G.J."/>
            <person name="Westrop G.D."/>
            <person name="Mueller S."/>
            <person name="Dessi D."/>
            <person name="Fiori P.L."/>
            <person name="Ren Q."/>
            <person name="Paulsen I."/>
            <person name="Zhang H."/>
            <person name="Bastida-Corcuera F.D."/>
            <person name="Simoes-Barbosa A."/>
            <person name="Brown M.T."/>
            <person name="Hayes R.D."/>
            <person name="Mukherjee M."/>
            <person name="Okumura C.Y."/>
            <person name="Schneider R."/>
            <person name="Smith A.J."/>
            <person name="Vanacova S."/>
            <person name="Villalvazo M."/>
            <person name="Haas B.J."/>
            <person name="Pertea M."/>
            <person name="Feldblyum T.V."/>
            <person name="Utterback T.R."/>
            <person name="Shu C.L."/>
            <person name="Osoegawa K."/>
            <person name="de Jong P.J."/>
            <person name="Hrdy I."/>
            <person name="Horvathova L."/>
            <person name="Zubacova Z."/>
            <person name="Dolezal P."/>
            <person name="Malik S.B."/>
            <person name="Logsdon J.M. Jr."/>
            <person name="Henze K."/>
            <person name="Gupta A."/>
            <person name="Wang C.C."/>
            <person name="Dunne R.L."/>
            <person name="Upcroft J.A."/>
            <person name="Upcroft P."/>
            <person name="White O."/>
            <person name="Salzberg S.L."/>
            <person name="Tang P."/>
            <person name="Chiu C.-H."/>
            <person name="Lee Y.-S."/>
            <person name="Embley T.M."/>
            <person name="Coombs G.H."/>
            <person name="Mottram J.C."/>
            <person name="Tachezy J."/>
            <person name="Fraser-Liggett C.M."/>
            <person name="Johnson P.J."/>
        </authorList>
    </citation>
    <scope>NUCLEOTIDE SEQUENCE [LARGE SCALE GENOMIC DNA]</scope>
    <source>
        <strain evidence="8">G3</strain>
    </source>
</reference>
<dbReference type="Gene3D" id="3.40.50.300">
    <property type="entry name" value="P-loop containing nucleotide triphosphate hydrolases"/>
    <property type="match status" value="2"/>
</dbReference>
<dbReference type="SUPFAM" id="SSF52540">
    <property type="entry name" value="P-loop containing nucleoside triphosphate hydrolases"/>
    <property type="match status" value="1"/>
</dbReference>
<evidence type="ECO:0000256" key="3">
    <source>
        <dbReference type="ARBA" id="ARBA00022801"/>
    </source>
</evidence>
<keyword evidence="5" id="KW-0067">ATP-binding</keyword>
<dbReference type="GO" id="GO:0003743">
    <property type="term" value="F:translation initiation factor activity"/>
    <property type="evidence" value="ECO:0000318"/>
    <property type="project" value="GO_Central"/>
</dbReference>
<dbReference type="CDD" id="cd18787">
    <property type="entry name" value="SF2_C_DEAD"/>
    <property type="match status" value="1"/>
</dbReference>